<accession>A0AA38C5U1</accession>
<name>A0AA38C5U1_TAXCH</name>
<keyword evidence="2" id="KW-0238">DNA-binding</keyword>
<dbReference type="EMBL" id="JAHRHJ020003813">
    <property type="protein sequence ID" value="KAH9290448.1"/>
    <property type="molecule type" value="Genomic_DNA"/>
</dbReference>
<evidence type="ECO:0000256" key="2">
    <source>
        <dbReference type="ARBA" id="ARBA00023125"/>
    </source>
</evidence>
<evidence type="ECO:0000256" key="4">
    <source>
        <dbReference type="ARBA" id="ARBA00023242"/>
    </source>
</evidence>
<keyword evidence="7" id="KW-1185">Reference proteome</keyword>
<comment type="caution">
    <text evidence="6">The sequence shown here is derived from an EMBL/GenBank/DDBJ whole genome shotgun (WGS) entry which is preliminary data.</text>
</comment>
<organism evidence="6 7">
    <name type="scientific">Taxus chinensis</name>
    <name type="common">Chinese yew</name>
    <name type="synonym">Taxus wallichiana var. chinensis</name>
    <dbReference type="NCBI Taxonomy" id="29808"/>
    <lineage>
        <taxon>Eukaryota</taxon>
        <taxon>Viridiplantae</taxon>
        <taxon>Streptophyta</taxon>
        <taxon>Embryophyta</taxon>
        <taxon>Tracheophyta</taxon>
        <taxon>Spermatophyta</taxon>
        <taxon>Pinopsida</taxon>
        <taxon>Pinidae</taxon>
        <taxon>Conifers II</taxon>
        <taxon>Cupressales</taxon>
        <taxon>Taxaceae</taxon>
        <taxon>Taxus</taxon>
    </lineage>
</organism>
<dbReference type="GO" id="GO:0003677">
    <property type="term" value="F:DNA binding"/>
    <property type="evidence" value="ECO:0007669"/>
    <property type="project" value="UniProtKB-KW"/>
</dbReference>
<dbReference type="SMART" id="SM01019">
    <property type="entry name" value="B3"/>
    <property type="match status" value="1"/>
</dbReference>
<keyword evidence="4" id="KW-0539">Nucleus</keyword>
<reference evidence="6 7" key="1">
    <citation type="journal article" date="2021" name="Nat. Plants">
        <title>The Taxus genome provides insights into paclitaxel biosynthesis.</title>
        <authorList>
            <person name="Xiong X."/>
            <person name="Gou J."/>
            <person name="Liao Q."/>
            <person name="Li Y."/>
            <person name="Zhou Q."/>
            <person name="Bi G."/>
            <person name="Li C."/>
            <person name="Du R."/>
            <person name="Wang X."/>
            <person name="Sun T."/>
            <person name="Guo L."/>
            <person name="Liang H."/>
            <person name="Lu P."/>
            <person name="Wu Y."/>
            <person name="Zhang Z."/>
            <person name="Ro D.K."/>
            <person name="Shang Y."/>
            <person name="Huang S."/>
            <person name="Yan J."/>
        </authorList>
    </citation>
    <scope>NUCLEOTIDE SEQUENCE [LARGE SCALE GENOMIC DNA]</scope>
    <source>
        <strain evidence="6">Ta-2019</strain>
    </source>
</reference>
<protein>
    <recommendedName>
        <fullName evidence="5">TF-B3 domain-containing protein</fullName>
    </recommendedName>
</protein>
<evidence type="ECO:0000313" key="6">
    <source>
        <dbReference type="EMBL" id="KAH9290448.1"/>
    </source>
</evidence>
<gene>
    <name evidence="6" type="ORF">KI387_034565</name>
</gene>
<sequence length="208" mass="24351">MQFSEKGLKLLVQKELQTSDVSDLSRIVLHKRDAEANLPQLDTKEGIILSAVDAETNGTWYFRYRYWPNNRSRMYLLEHTGDFVRSHGLKKGDYMMLYKDADDEKYVIKGRKAIEVDIKEPIEEKNGQISITNTHATKISHEMKDNLLQEEEKMGINMAQEHEYPLCTSLASFDLKDYEYRSMDLTDEAFEDKQLEEMLNYLAMGNYQ</sequence>
<evidence type="ECO:0000256" key="1">
    <source>
        <dbReference type="ARBA" id="ARBA00023015"/>
    </source>
</evidence>
<dbReference type="Proteomes" id="UP000824469">
    <property type="component" value="Unassembled WGS sequence"/>
</dbReference>
<dbReference type="CDD" id="cd10017">
    <property type="entry name" value="B3_DNA"/>
    <property type="match status" value="1"/>
</dbReference>
<evidence type="ECO:0000313" key="7">
    <source>
        <dbReference type="Proteomes" id="UP000824469"/>
    </source>
</evidence>
<dbReference type="Gene3D" id="2.40.330.10">
    <property type="entry name" value="DNA-binding pseudobarrel domain"/>
    <property type="match status" value="1"/>
</dbReference>
<dbReference type="AlphaFoldDB" id="A0AA38C5U1"/>
<feature type="domain" description="TF-B3" evidence="5">
    <location>
        <begin position="12"/>
        <end position="114"/>
    </location>
</feature>
<proteinExistence type="predicted"/>
<keyword evidence="3" id="KW-0804">Transcription</keyword>
<dbReference type="GO" id="GO:0003700">
    <property type="term" value="F:DNA-binding transcription factor activity"/>
    <property type="evidence" value="ECO:0007669"/>
    <property type="project" value="InterPro"/>
</dbReference>
<dbReference type="Pfam" id="PF02362">
    <property type="entry name" value="B3"/>
    <property type="match status" value="1"/>
</dbReference>
<keyword evidence="1" id="KW-0805">Transcription regulation</keyword>
<evidence type="ECO:0000256" key="3">
    <source>
        <dbReference type="ARBA" id="ARBA00023163"/>
    </source>
</evidence>
<dbReference type="SUPFAM" id="SSF101936">
    <property type="entry name" value="DNA-binding pseudobarrel domain"/>
    <property type="match status" value="1"/>
</dbReference>
<dbReference type="PANTHER" id="PTHR31140">
    <property type="entry name" value="B3 DOMAIN-CONTAINING TRANSCRIPTION FACTOR ABI3"/>
    <property type="match status" value="1"/>
</dbReference>
<dbReference type="InterPro" id="IPR044800">
    <property type="entry name" value="LEC2-like"/>
</dbReference>
<dbReference type="InterPro" id="IPR003340">
    <property type="entry name" value="B3_DNA-bd"/>
</dbReference>
<evidence type="ECO:0000259" key="5">
    <source>
        <dbReference type="SMART" id="SM01019"/>
    </source>
</evidence>
<dbReference type="InterPro" id="IPR015300">
    <property type="entry name" value="DNA-bd_pseudobarrel_sf"/>
</dbReference>
<dbReference type="PANTHER" id="PTHR31140:SF81">
    <property type="entry name" value="B3 DOMAIN-CONTAINING TRANSCRIPTION FACTOR ABI3"/>
    <property type="match status" value="1"/>
</dbReference>